<proteinExistence type="predicted"/>
<protein>
    <submittedName>
        <fullName evidence="1">Uncharacterized protein</fullName>
    </submittedName>
</protein>
<name>A0A4Q4M3P6_9PLEO</name>
<gene>
    <name evidence="1" type="ORF">AA0114_g11011</name>
</gene>
<dbReference type="AlphaFoldDB" id="A0A4Q4M3P6"/>
<comment type="caution">
    <text evidence="1">The sequence shown here is derived from an EMBL/GenBank/DDBJ whole genome shotgun (WGS) entry which is preliminary data.</text>
</comment>
<organism evidence="1 2">
    <name type="scientific">Alternaria tenuissima</name>
    <dbReference type="NCBI Taxonomy" id="119927"/>
    <lineage>
        <taxon>Eukaryota</taxon>
        <taxon>Fungi</taxon>
        <taxon>Dikarya</taxon>
        <taxon>Ascomycota</taxon>
        <taxon>Pezizomycotina</taxon>
        <taxon>Dothideomycetes</taxon>
        <taxon>Pleosporomycetidae</taxon>
        <taxon>Pleosporales</taxon>
        <taxon>Pleosporineae</taxon>
        <taxon>Pleosporaceae</taxon>
        <taxon>Alternaria</taxon>
        <taxon>Alternaria sect. Alternaria</taxon>
        <taxon>Alternaria alternata complex</taxon>
    </lineage>
</organism>
<dbReference type="EMBL" id="PDXA01000053">
    <property type="protein sequence ID" value="RYN40509.1"/>
    <property type="molecule type" value="Genomic_DNA"/>
</dbReference>
<sequence>MPSLSNSLPNTLVLSVNPTFGKMKAHHVRLNGILPTTPTFPKNAMAKSQKANTYRKIPVNNARTRSISGAAGCLTKELASSETAFARPINATIVYAQLPTGTKKPGRNCAAGGNP</sequence>
<dbReference type="Proteomes" id="UP000292402">
    <property type="component" value="Unassembled WGS sequence"/>
</dbReference>
<evidence type="ECO:0000313" key="1">
    <source>
        <dbReference type="EMBL" id="RYN40509.1"/>
    </source>
</evidence>
<accession>A0A4Q4M3P6</accession>
<reference evidence="2" key="1">
    <citation type="journal article" date="2019" name="bioRxiv">
        <title>Genomics, evolutionary history and diagnostics of the Alternaria alternata species group including apple and Asian pear pathotypes.</title>
        <authorList>
            <person name="Armitage A.D."/>
            <person name="Cockerton H.M."/>
            <person name="Sreenivasaprasad S."/>
            <person name="Woodhall J.W."/>
            <person name="Lane C.R."/>
            <person name="Harrison R.J."/>
            <person name="Clarkson J.P."/>
        </authorList>
    </citation>
    <scope>NUCLEOTIDE SEQUENCE [LARGE SCALE GENOMIC DNA]</scope>
    <source>
        <strain evidence="2">FERA 1082</strain>
    </source>
</reference>
<evidence type="ECO:0000313" key="2">
    <source>
        <dbReference type="Proteomes" id="UP000292402"/>
    </source>
</evidence>